<accession>A0A4Q7ZA33</accession>
<feature type="compositionally biased region" description="Basic and acidic residues" evidence="4">
    <location>
        <begin position="281"/>
        <end position="296"/>
    </location>
</feature>
<dbReference type="GO" id="GO:0003847">
    <property type="term" value="F:1-alkyl-2-acetylglycerophosphocholine esterase activity"/>
    <property type="evidence" value="ECO:0007669"/>
    <property type="project" value="TreeGrafter"/>
</dbReference>
<evidence type="ECO:0000256" key="3">
    <source>
        <dbReference type="ARBA" id="ARBA00023098"/>
    </source>
</evidence>
<name>A0A4Q7ZA33_9GAMM</name>
<evidence type="ECO:0000313" key="8">
    <source>
        <dbReference type="Proteomes" id="UP000292423"/>
    </source>
</evidence>
<dbReference type="Gene3D" id="3.40.50.1820">
    <property type="entry name" value="alpha/beta hydrolase"/>
    <property type="match status" value="1"/>
</dbReference>
<evidence type="ECO:0000256" key="5">
    <source>
        <dbReference type="SAM" id="SignalP"/>
    </source>
</evidence>
<keyword evidence="8" id="KW-1185">Reference proteome</keyword>
<keyword evidence="5" id="KW-0732">Signal</keyword>
<evidence type="ECO:0000256" key="2">
    <source>
        <dbReference type="ARBA" id="ARBA00022963"/>
    </source>
</evidence>
<keyword evidence="2" id="KW-0442">Lipid degradation</keyword>
<feature type="signal peptide" evidence="5">
    <location>
        <begin position="1"/>
        <end position="21"/>
    </location>
</feature>
<feature type="domain" description="PET hydrolase/cutinase-like" evidence="6">
    <location>
        <begin position="39"/>
        <end position="256"/>
    </location>
</feature>
<evidence type="ECO:0000259" key="6">
    <source>
        <dbReference type="Pfam" id="PF12740"/>
    </source>
</evidence>
<dbReference type="InterPro" id="IPR041127">
    <property type="entry name" value="PET_hydrolase/cutinase-like"/>
</dbReference>
<evidence type="ECO:0000256" key="1">
    <source>
        <dbReference type="ARBA" id="ARBA00022801"/>
    </source>
</evidence>
<dbReference type="OrthoDB" id="192696at2"/>
<dbReference type="PANTHER" id="PTHR10272">
    <property type="entry name" value="PLATELET-ACTIVATING FACTOR ACETYLHYDROLASE"/>
    <property type="match status" value="1"/>
</dbReference>
<gene>
    <name evidence="7" type="ORF">EV700_0372</name>
</gene>
<evidence type="ECO:0000313" key="7">
    <source>
        <dbReference type="EMBL" id="RZU47410.1"/>
    </source>
</evidence>
<organism evidence="7 8">
    <name type="scientific">Fluviicoccus keumensis</name>
    <dbReference type="NCBI Taxonomy" id="1435465"/>
    <lineage>
        <taxon>Bacteria</taxon>
        <taxon>Pseudomonadati</taxon>
        <taxon>Pseudomonadota</taxon>
        <taxon>Gammaproteobacteria</taxon>
        <taxon>Moraxellales</taxon>
        <taxon>Moraxellaceae</taxon>
        <taxon>Fluviicoccus</taxon>
    </lineage>
</organism>
<dbReference type="GO" id="GO:0016042">
    <property type="term" value="P:lipid catabolic process"/>
    <property type="evidence" value="ECO:0007669"/>
    <property type="project" value="UniProtKB-KW"/>
</dbReference>
<keyword evidence="3" id="KW-0443">Lipid metabolism</keyword>
<dbReference type="SUPFAM" id="SSF53474">
    <property type="entry name" value="alpha/beta-Hydrolases"/>
    <property type="match status" value="1"/>
</dbReference>
<dbReference type="RefSeq" id="WP_130410657.1">
    <property type="nucleotide sequence ID" value="NZ_SHKX01000010.1"/>
</dbReference>
<protein>
    <submittedName>
        <fullName evidence="7">Chlorophyllase-like protein</fullName>
    </submittedName>
</protein>
<dbReference type="Pfam" id="PF12740">
    <property type="entry name" value="PETase"/>
    <property type="match status" value="1"/>
</dbReference>
<dbReference type="EMBL" id="SHKX01000010">
    <property type="protein sequence ID" value="RZU47410.1"/>
    <property type="molecule type" value="Genomic_DNA"/>
</dbReference>
<feature type="chain" id="PRO_5020352930" evidence="5">
    <location>
        <begin position="22"/>
        <end position="308"/>
    </location>
</feature>
<dbReference type="InterPro" id="IPR029058">
    <property type="entry name" value="AB_hydrolase_fold"/>
</dbReference>
<comment type="caution">
    <text evidence="7">The sequence shown here is derived from an EMBL/GenBank/DDBJ whole genome shotgun (WGS) entry which is preliminary data.</text>
</comment>
<reference evidence="7 8" key="1">
    <citation type="submission" date="2019-02" db="EMBL/GenBank/DDBJ databases">
        <title>Genomic Encyclopedia of Type Strains, Phase IV (KMG-IV): sequencing the most valuable type-strain genomes for metagenomic binning, comparative biology and taxonomic classification.</title>
        <authorList>
            <person name="Goeker M."/>
        </authorList>
    </citation>
    <scope>NUCLEOTIDE SEQUENCE [LARGE SCALE GENOMIC DNA]</scope>
    <source>
        <strain evidence="7 8">DSM 105135</strain>
    </source>
</reference>
<proteinExistence type="predicted"/>
<dbReference type="Proteomes" id="UP000292423">
    <property type="component" value="Unassembled WGS sequence"/>
</dbReference>
<keyword evidence="1" id="KW-0378">Hydrolase</keyword>
<dbReference type="PANTHER" id="PTHR10272:SF0">
    <property type="entry name" value="PLATELET-ACTIVATING FACTOR ACETYLHYDROLASE"/>
    <property type="match status" value="1"/>
</dbReference>
<evidence type="ECO:0000256" key="4">
    <source>
        <dbReference type="SAM" id="MobiDB-lite"/>
    </source>
</evidence>
<dbReference type="AlphaFoldDB" id="A0A4Q7ZA33"/>
<feature type="region of interest" description="Disordered" evidence="4">
    <location>
        <begin position="280"/>
        <end position="308"/>
    </location>
</feature>
<sequence>MRLRLMLLTAAFLCLSVQARAESLLLDGLKAEVWPPAAINGRQPVILFSHGFHGCATQSTFLMKALAAHGYWVFAANHHDAVCNGGESRMRDRPDSPFRKPETWDDASYRDRADDIRRLIAALKQDTRYRDRLDWTRLGLAGHSLGGYTVLALSGAWPSWKLEGVKAVLALSPYAQPFIVKPSLAGLTAPVMYQGGSRDPGVTPSIRKNSGAYELSPAPKYYVEFEGASHFAWSDRGELAQPQIVDYSVAFFDHYLKGLQTPALTVREDGVSDLRYNSELGKQEGSVKPEEPEHRPGLLGRLRARLQH</sequence>